<name>A0AA36HYB3_9DINO</name>
<evidence type="ECO:0000256" key="1">
    <source>
        <dbReference type="ARBA" id="ARBA00022723"/>
    </source>
</evidence>
<evidence type="ECO:0000313" key="5">
    <source>
        <dbReference type="EMBL" id="CAJ1376852.1"/>
    </source>
</evidence>
<dbReference type="GO" id="GO:0046872">
    <property type="term" value="F:metal ion binding"/>
    <property type="evidence" value="ECO:0007669"/>
    <property type="project" value="UniProtKB-KW"/>
</dbReference>
<dbReference type="InterPro" id="IPR001670">
    <property type="entry name" value="ADH_Fe/GldA"/>
</dbReference>
<dbReference type="PANTHER" id="PTHR43616">
    <property type="entry name" value="GLYCEROL DEHYDROGENASE"/>
    <property type="match status" value="1"/>
</dbReference>
<comment type="caution">
    <text evidence="5">The sequence shown here is derived from an EMBL/GenBank/DDBJ whole genome shotgun (WGS) entry which is preliminary data.</text>
</comment>
<dbReference type="PANTHER" id="PTHR43616:SF5">
    <property type="entry name" value="GLYCEROL DEHYDROGENASE 1"/>
    <property type="match status" value="1"/>
</dbReference>
<sequence>MAFSHGEVYNPHGCKCMPRMPGDSCPKVLVAPPHYIQGPNIMPSLGRYVSKLLGCRKVGMLIIPFGRSAWEPGIVEGFKDHGISWDVQTFDGAPSYEAVDHLVGIWEKEGLEALVAVGGGTCGDCAKLVAFKLKVPLVNVSTLAATDAPCSALSIMYTVEGAYRGGEVYPQSPNIVAVDTAVIASAGKRSLVSGFGDAMSTYYEARTCYENPKGLSMLEARPTETAMAIGALCAKMLYENAQEALLAVEAKQPNEALEKVVEANTLLSGLGFESGGLSASHAVAQALSWVHSVHDNLMHGEMVAIGLLTMLTMEDIKGLPGRKDEYRKVAEFFSKVGLPVCLKHAFFDPNDQKAIDTFTRVTLDQWFCHNEPFPVSEDLILQSVMEADKKGKAIVSELGDAAYRAIHGGLSKI</sequence>
<dbReference type="GO" id="GO:0016614">
    <property type="term" value="F:oxidoreductase activity, acting on CH-OH group of donors"/>
    <property type="evidence" value="ECO:0007669"/>
    <property type="project" value="InterPro"/>
</dbReference>
<keyword evidence="6" id="KW-1185">Reference proteome</keyword>
<proteinExistence type="predicted"/>
<dbReference type="InterPro" id="IPR016205">
    <property type="entry name" value="Glycerol_DH"/>
</dbReference>
<dbReference type="AlphaFoldDB" id="A0AA36HYB3"/>
<keyword evidence="1" id="KW-0479">Metal-binding</keyword>
<protein>
    <recommendedName>
        <fullName evidence="4">Alcohol dehydrogenase iron-type/glycerol dehydrogenase GldA domain-containing protein</fullName>
    </recommendedName>
</protein>
<dbReference type="SUPFAM" id="SSF56796">
    <property type="entry name" value="Dehydroquinate synthase-like"/>
    <property type="match status" value="1"/>
</dbReference>
<organism evidence="5 6">
    <name type="scientific">Effrenium voratum</name>
    <dbReference type="NCBI Taxonomy" id="2562239"/>
    <lineage>
        <taxon>Eukaryota</taxon>
        <taxon>Sar</taxon>
        <taxon>Alveolata</taxon>
        <taxon>Dinophyceae</taxon>
        <taxon>Suessiales</taxon>
        <taxon>Symbiodiniaceae</taxon>
        <taxon>Effrenium</taxon>
    </lineage>
</organism>
<evidence type="ECO:0000256" key="2">
    <source>
        <dbReference type="ARBA" id="ARBA00023002"/>
    </source>
</evidence>
<dbReference type="Gene3D" id="1.20.1090.10">
    <property type="entry name" value="Dehydroquinate synthase-like - alpha domain"/>
    <property type="match status" value="1"/>
</dbReference>
<feature type="domain" description="Alcohol dehydrogenase iron-type/glycerol dehydrogenase GldA" evidence="4">
    <location>
        <begin position="32"/>
        <end position="179"/>
    </location>
</feature>
<evidence type="ECO:0000256" key="3">
    <source>
        <dbReference type="ARBA" id="ARBA00023027"/>
    </source>
</evidence>
<dbReference type="Proteomes" id="UP001178507">
    <property type="component" value="Unassembled WGS sequence"/>
</dbReference>
<evidence type="ECO:0000259" key="4">
    <source>
        <dbReference type="Pfam" id="PF00465"/>
    </source>
</evidence>
<keyword evidence="3" id="KW-0520">NAD</keyword>
<gene>
    <name evidence="5" type="ORF">EVOR1521_LOCUS5805</name>
</gene>
<keyword evidence="2" id="KW-0560">Oxidoreductase</keyword>
<dbReference type="Pfam" id="PF00465">
    <property type="entry name" value="Fe-ADH"/>
    <property type="match status" value="1"/>
</dbReference>
<dbReference type="EMBL" id="CAUJNA010000424">
    <property type="protein sequence ID" value="CAJ1376852.1"/>
    <property type="molecule type" value="Genomic_DNA"/>
</dbReference>
<evidence type="ECO:0000313" key="6">
    <source>
        <dbReference type="Proteomes" id="UP001178507"/>
    </source>
</evidence>
<dbReference type="Gene3D" id="3.40.50.1970">
    <property type="match status" value="1"/>
</dbReference>
<accession>A0AA36HYB3</accession>
<dbReference type="CDD" id="cd08170">
    <property type="entry name" value="GlyDH"/>
    <property type="match status" value="1"/>
</dbReference>
<reference evidence="5" key="1">
    <citation type="submission" date="2023-08" db="EMBL/GenBank/DDBJ databases">
        <authorList>
            <person name="Chen Y."/>
            <person name="Shah S."/>
            <person name="Dougan E. K."/>
            <person name="Thang M."/>
            <person name="Chan C."/>
        </authorList>
    </citation>
    <scope>NUCLEOTIDE SEQUENCE</scope>
</reference>